<dbReference type="EMBL" id="WJXW01000004">
    <property type="protein sequence ID" value="KAF9736856.1"/>
    <property type="molecule type" value="Genomic_DNA"/>
</dbReference>
<keyword evidence="1" id="KW-0812">Transmembrane</keyword>
<evidence type="ECO:0000256" key="1">
    <source>
        <dbReference type="SAM" id="Phobius"/>
    </source>
</evidence>
<dbReference type="Proteomes" id="UP000756921">
    <property type="component" value="Unassembled WGS sequence"/>
</dbReference>
<dbReference type="OrthoDB" id="3597048at2759"/>
<proteinExistence type="predicted"/>
<name>A0A9P6KSG0_9PLEO</name>
<organism evidence="2 3">
    <name type="scientific">Paraphaeosphaeria minitans</name>
    <dbReference type="NCBI Taxonomy" id="565426"/>
    <lineage>
        <taxon>Eukaryota</taxon>
        <taxon>Fungi</taxon>
        <taxon>Dikarya</taxon>
        <taxon>Ascomycota</taxon>
        <taxon>Pezizomycotina</taxon>
        <taxon>Dothideomycetes</taxon>
        <taxon>Pleosporomycetidae</taxon>
        <taxon>Pleosporales</taxon>
        <taxon>Massarineae</taxon>
        <taxon>Didymosphaeriaceae</taxon>
        <taxon>Paraphaeosphaeria</taxon>
    </lineage>
</organism>
<feature type="transmembrane region" description="Helical" evidence="1">
    <location>
        <begin position="12"/>
        <end position="39"/>
    </location>
</feature>
<protein>
    <submittedName>
        <fullName evidence="2">Uncharacterized protein</fullName>
    </submittedName>
</protein>
<reference evidence="2" key="1">
    <citation type="journal article" date="2020" name="Mol. Plant Microbe Interact.">
        <title>Genome Sequence of the Biocontrol Agent Coniothyrium minitans strain Conio (IMI 134523).</title>
        <authorList>
            <person name="Patel D."/>
            <person name="Shittu T.A."/>
            <person name="Baroncelli R."/>
            <person name="Muthumeenakshi S."/>
            <person name="Osborne T.H."/>
            <person name="Janganan T.K."/>
            <person name="Sreenivasaprasad S."/>
        </authorList>
    </citation>
    <scope>NUCLEOTIDE SEQUENCE</scope>
    <source>
        <strain evidence="2">Conio</strain>
    </source>
</reference>
<keyword evidence="3" id="KW-1185">Reference proteome</keyword>
<gene>
    <name evidence="2" type="ORF">PMIN01_04635</name>
</gene>
<comment type="caution">
    <text evidence="2">The sequence shown here is derived from an EMBL/GenBank/DDBJ whole genome shotgun (WGS) entry which is preliminary data.</text>
</comment>
<feature type="transmembrane region" description="Helical" evidence="1">
    <location>
        <begin position="188"/>
        <end position="209"/>
    </location>
</feature>
<evidence type="ECO:0000313" key="3">
    <source>
        <dbReference type="Proteomes" id="UP000756921"/>
    </source>
</evidence>
<sequence>MNTSASKATFWSMIVSNFCLSALSITNLGLISSMVGFILHQKNVIVTYQVNWPGRTVQLITHPANFWTDQGHESNGVAGYGFFLGLIAMYVAWRQRHRAGKPPSKTLVAVFVLQLLSVLFTFSAIVFVFVVTNQTKHQHVLESVARSNVPYPERWWTPENWYKAVLELPLASEQHRRNISSAVTHMVAWKWILIPIFLLDVLTFAISTVEMIRQRRIPRQHSIRSVEVK</sequence>
<feature type="transmembrane region" description="Helical" evidence="1">
    <location>
        <begin position="106"/>
        <end position="131"/>
    </location>
</feature>
<keyword evidence="1" id="KW-0472">Membrane</keyword>
<evidence type="ECO:0000313" key="2">
    <source>
        <dbReference type="EMBL" id="KAF9736856.1"/>
    </source>
</evidence>
<dbReference type="AlphaFoldDB" id="A0A9P6KSG0"/>
<feature type="transmembrane region" description="Helical" evidence="1">
    <location>
        <begin position="77"/>
        <end position="94"/>
    </location>
</feature>
<keyword evidence="1" id="KW-1133">Transmembrane helix</keyword>
<accession>A0A9P6KSG0</accession>